<reference evidence="1 2" key="1">
    <citation type="submission" date="2021-03" db="EMBL/GenBank/DDBJ databases">
        <title>Genomic Encyclopedia of Type Strains, Phase IV (KMG-IV): sequencing the most valuable type-strain genomes for metagenomic binning, comparative biology and taxonomic classification.</title>
        <authorList>
            <person name="Goeker M."/>
        </authorList>
    </citation>
    <scope>NUCLEOTIDE SEQUENCE [LARGE SCALE GENOMIC DNA]</scope>
    <source>
        <strain evidence="1 2">DSM 13372</strain>
    </source>
</reference>
<sequence length="191" mass="21349">MKPAVSAACSVACRNERVGGIMSKRTAALLTLTILAACQAAAPQQAPVPSSAWAEEKWSTGCQDDQRDPYGKLIEREKCWAMVSYHQTTDFGLPIGVATIFEIDHRGPRLTQNSEFDADICDEKPIRVAVDGRRIDQLPMQQRIEAVLAGQRLVREADREWPHCNVYDETTTVSGARQAYDEMTRLWVARK</sequence>
<proteinExistence type="predicted"/>
<dbReference type="Proteomes" id="UP000730739">
    <property type="component" value="Unassembled WGS sequence"/>
</dbReference>
<organism evidence="1 2">
    <name type="scientific">Sinorhizobium kostiense</name>
    <dbReference type="NCBI Taxonomy" id="76747"/>
    <lineage>
        <taxon>Bacteria</taxon>
        <taxon>Pseudomonadati</taxon>
        <taxon>Pseudomonadota</taxon>
        <taxon>Alphaproteobacteria</taxon>
        <taxon>Hyphomicrobiales</taxon>
        <taxon>Rhizobiaceae</taxon>
        <taxon>Sinorhizobium/Ensifer group</taxon>
        <taxon>Sinorhizobium</taxon>
    </lineage>
</organism>
<dbReference type="EMBL" id="JAGILA010000003">
    <property type="protein sequence ID" value="MBP2236285.1"/>
    <property type="molecule type" value="Genomic_DNA"/>
</dbReference>
<evidence type="ECO:0000313" key="1">
    <source>
        <dbReference type="EMBL" id="MBP2236285.1"/>
    </source>
</evidence>
<comment type="caution">
    <text evidence="1">The sequence shown here is derived from an EMBL/GenBank/DDBJ whole genome shotgun (WGS) entry which is preliminary data.</text>
</comment>
<protein>
    <recommendedName>
        <fullName evidence="3">Lipoprotein</fullName>
    </recommendedName>
</protein>
<accession>A0ABS4R072</accession>
<evidence type="ECO:0000313" key="2">
    <source>
        <dbReference type="Proteomes" id="UP000730739"/>
    </source>
</evidence>
<dbReference type="RefSeq" id="WP_150852059.1">
    <property type="nucleotide sequence ID" value="NZ_JAGILA010000003.1"/>
</dbReference>
<name>A0ABS4R072_9HYPH</name>
<keyword evidence="2" id="KW-1185">Reference proteome</keyword>
<evidence type="ECO:0008006" key="3">
    <source>
        <dbReference type="Google" id="ProtNLM"/>
    </source>
</evidence>
<gene>
    <name evidence="1" type="ORF">J2Z31_002799</name>
</gene>